<name>A0A3E0VEZ0_9MICO</name>
<evidence type="ECO:0000313" key="2">
    <source>
        <dbReference type="Proteomes" id="UP000256709"/>
    </source>
</evidence>
<reference evidence="1 2" key="1">
    <citation type="submission" date="2017-04" db="EMBL/GenBank/DDBJ databases">
        <title>Comparative genome analysis of Subtercola boreus.</title>
        <authorList>
            <person name="Cho Y.-J."/>
            <person name="Cho A."/>
            <person name="Kim O.-S."/>
            <person name="Lee J.-I."/>
        </authorList>
    </citation>
    <scope>NUCLEOTIDE SEQUENCE [LARGE SCALE GENOMIC DNA]</scope>
    <source>
        <strain evidence="1 2">P27444</strain>
    </source>
</reference>
<sequence length="367" mass="39648">MRIAAVPAGHPYAQHLLDPAAGPGDGIVLLPDPTPPGALHGQWWPPVMLEAEWIRANAHTFDLLHLHFGIESFTLPQLQAVLDALNTAGRPLVFTVHDLTNPQLVDQGPHLAQLDLLVPAADELITLTAGAAALVGERWGREAVVIGHPMLAAPAATSNAPGTAAHRPRRSPITIGVHLRDLRPNIDALGTVETVLDAVGVLRESGLDLAVIVDLNERVRDEDVRQELRRRTAGEPGVELREHPRLSDSELAEALSQVDVEVLPYRHGTHSGWLELCWDLGVAVAAPDVGFFSEQHTGRGEVAVFQPGSVPSMVQALLQLITPLEAAGAERRTTLVRERSAWRAGQQRDIHRAHLSVYRRALAAVAV</sequence>
<protein>
    <recommendedName>
        <fullName evidence="3">D-inositol 3-phosphate glycosyltransferase</fullName>
    </recommendedName>
</protein>
<evidence type="ECO:0008006" key="3">
    <source>
        <dbReference type="Google" id="ProtNLM"/>
    </source>
</evidence>
<dbReference type="EMBL" id="NBXA01000026">
    <property type="protein sequence ID" value="RFA07427.1"/>
    <property type="molecule type" value="Genomic_DNA"/>
</dbReference>
<gene>
    <name evidence="1" type="ORF">B7R21_14605</name>
</gene>
<dbReference type="Gene3D" id="3.40.50.2000">
    <property type="entry name" value="Glycogen Phosphorylase B"/>
    <property type="match status" value="2"/>
</dbReference>
<dbReference type="AlphaFoldDB" id="A0A3E0VEZ0"/>
<evidence type="ECO:0000313" key="1">
    <source>
        <dbReference type="EMBL" id="RFA07427.1"/>
    </source>
</evidence>
<dbReference type="Proteomes" id="UP000256709">
    <property type="component" value="Unassembled WGS sequence"/>
</dbReference>
<organism evidence="1 2">
    <name type="scientific">Subtercola boreus</name>
    <dbReference type="NCBI Taxonomy" id="120213"/>
    <lineage>
        <taxon>Bacteria</taxon>
        <taxon>Bacillati</taxon>
        <taxon>Actinomycetota</taxon>
        <taxon>Actinomycetes</taxon>
        <taxon>Micrococcales</taxon>
        <taxon>Microbacteriaceae</taxon>
        <taxon>Subtercola</taxon>
    </lineage>
</organism>
<comment type="caution">
    <text evidence="1">The sequence shown here is derived from an EMBL/GenBank/DDBJ whole genome shotgun (WGS) entry which is preliminary data.</text>
</comment>
<dbReference type="SUPFAM" id="SSF53756">
    <property type="entry name" value="UDP-Glycosyltransferase/glycogen phosphorylase"/>
    <property type="match status" value="1"/>
</dbReference>
<proteinExistence type="predicted"/>
<accession>A0A3E0VEZ0</accession>